<evidence type="ECO:0000313" key="9">
    <source>
        <dbReference type="EMBL" id="KFB68091.1"/>
    </source>
</evidence>
<evidence type="ECO:0000313" key="10">
    <source>
        <dbReference type="Proteomes" id="UP000019812"/>
    </source>
</evidence>
<dbReference type="Proteomes" id="UP000019812">
    <property type="component" value="Unassembled WGS sequence"/>
</dbReference>
<evidence type="ECO:0000256" key="4">
    <source>
        <dbReference type="ARBA" id="ARBA00022839"/>
    </source>
</evidence>
<keyword evidence="1 5" id="KW-0963">Cytoplasm</keyword>
<evidence type="ECO:0000256" key="1">
    <source>
        <dbReference type="ARBA" id="ARBA00022490"/>
    </source>
</evidence>
<sequence>MSDLLVSTADLATPMPVLPVAVLNRLARERLEAVFPLCWVAGEVSNLSQASSGHVYFSLKDSVAQVRCVMFRSRAQLLGWRLENGQHIEARVLVTLYEARGDFQLNVEAARRAGVGNLHEQFLRLKDKLAREGLFDSAVKRPLPAFPRCIGIVTSLQAAALRDVLSTLKRRAGQVGIVIYPTPVQGDGAAVQIAAAIRCAGERRECEVLIVCRGGGSIEDLWAFNDEAVARAVRACPLPVISGIGHETDFTIADFAADQRAPTPTAAAELAAPEQVALLARLAACRLALRRQIDQHLNQRGQHLDWLAHRLQRPSQYLARHRDNLQQLQRRLGTGLLQASTQARGTLASVTRRLLLSRPDLARPAGHLEALATRMRSAWQVTAQGSCADLARLAAGLAHLNPAAVLTRGYCIVTNAQGQIVRASKILEPGQQIAVFFHQGRVEAAVLTVSEDDGIALAAPAIASAASPE</sequence>
<name>A0A084Y047_9PROT</name>
<evidence type="ECO:0000259" key="7">
    <source>
        <dbReference type="Pfam" id="PF02601"/>
    </source>
</evidence>
<dbReference type="EC" id="3.1.11.6" evidence="5"/>
<comment type="function">
    <text evidence="5">Bidirectionally degrades single-stranded DNA into large acid-insoluble oligonucleotides, which are then degraded further into small acid-soluble oligonucleotides.</text>
</comment>
<evidence type="ECO:0000256" key="5">
    <source>
        <dbReference type="HAMAP-Rule" id="MF_00378"/>
    </source>
</evidence>
<dbReference type="Pfam" id="PF13742">
    <property type="entry name" value="tRNA_anti_2"/>
    <property type="match status" value="1"/>
</dbReference>
<dbReference type="CDD" id="cd04489">
    <property type="entry name" value="ExoVII_LU_OBF"/>
    <property type="match status" value="1"/>
</dbReference>
<evidence type="ECO:0000256" key="2">
    <source>
        <dbReference type="ARBA" id="ARBA00022722"/>
    </source>
</evidence>
<protein>
    <recommendedName>
        <fullName evidence="5">Exodeoxyribonuclease 7 large subunit</fullName>
        <ecNumber evidence="5">3.1.11.6</ecNumber>
    </recommendedName>
    <alternativeName>
        <fullName evidence="5">Exodeoxyribonuclease VII large subunit</fullName>
        <shortName evidence="5">Exonuclease VII large subunit</shortName>
    </alternativeName>
</protein>
<comment type="subcellular location">
    <subcellularLocation>
        <location evidence="5 6">Cytoplasm</location>
    </subcellularLocation>
</comment>
<dbReference type="EMBL" id="JDSS02000022">
    <property type="protein sequence ID" value="KFB68091.1"/>
    <property type="molecule type" value="Genomic_DNA"/>
</dbReference>
<comment type="catalytic activity">
    <reaction evidence="5 6">
        <text>Exonucleolytic cleavage in either 5'- to 3'- or 3'- to 5'-direction to yield nucleoside 5'-phosphates.</text>
        <dbReference type="EC" id="3.1.11.6"/>
    </reaction>
</comment>
<feature type="domain" description="Exonuclease VII large subunit C-terminal" evidence="7">
    <location>
        <begin position="134"/>
        <end position="444"/>
    </location>
</feature>
<organism evidence="9 10">
    <name type="scientific">Candidatus Accumulibacter vicinus</name>
    <dbReference type="NCBI Taxonomy" id="2954382"/>
    <lineage>
        <taxon>Bacteria</taxon>
        <taxon>Pseudomonadati</taxon>
        <taxon>Pseudomonadota</taxon>
        <taxon>Betaproteobacteria</taxon>
        <taxon>Candidatus Accumulibacter</taxon>
    </lineage>
</organism>
<dbReference type="GO" id="GO:0005737">
    <property type="term" value="C:cytoplasm"/>
    <property type="evidence" value="ECO:0007669"/>
    <property type="project" value="UniProtKB-SubCell"/>
</dbReference>
<dbReference type="InterPro" id="IPR020579">
    <property type="entry name" value="Exonuc_VII_lsu_C"/>
</dbReference>
<proteinExistence type="inferred from homology"/>
<dbReference type="STRING" id="1457154.CAPSK01_002301"/>
<keyword evidence="2 5" id="KW-0540">Nuclease</keyword>
<dbReference type="AlphaFoldDB" id="A0A084Y047"/>
<dbReference type="Pfam" id="PF02601">
    <property type="entry name" value="Exonuc_VII_L"/>
    <property type="match status" value="1"/>
</dbReference>
<gene>
    <name evidence="5 9" type="primary">xseA</name>
    <name evidence="9" type="ORF">CAPSK01_002301</name>
</gene>
<comment type="subunit">
    <text evidence="5">Heterooligomer composed of large and small subunits.</text>
</comment>
<feature type="domain" description="OB-fold nucleic acid binding" evidence="8">
    <location>
        <begin position="19"/>
        <end position="109"/>
    </location>
</feature>
<dbReference type="RefSeq" id="WP_034926096.1">
    <property type="nucleotide sequence ID" value="NZ_JDSS02000022.1"/>
</dbReference>
<evidence type="ECO:0000259" key="8">
    <source>
        <dbReference type="Pfam" id="PF13742"/>
    </source>
</evidence>
<dbReference type="InterPro" id="IPR003753">
    <property type="entry name" value="Exonuc_VII_L"/>
</dbReference>
<accession>A0A084Y047</accession>
<dbReference type="GO" id="GO:0006308">
    <property type="term" value="P:DNA catabolic process"/>
    <property type="evidence" value="ECO:0007669"/>
    <property type="project" value="UniProtKB-UniRule"/>
</dbReference>
<dbReference type="GO" id="GO:0009318">
    <property type="term" value="C:exodeoxyribonuclease VII complex"/>
    <property type="evidence" value="ECO:0007669"/>
    <property type="project" value="UniProtKB-UniRule"/>
</dbReference>
<dbReference type="HAMAP" id="MF_00378">
    <property type="entry name" value="Exonuc_7_L"/>
    <property type="match status" value="1"/>
</dbReference>
<comment type="similarity">
    <text evidence="5 6">Belongs to the XseA family.</text>
</comment>
<dbReference type="InterPro" id="IPR025824">
    <property type="entry name" value="OB-fold_nuc-bd_dom"/>
</dbReference>
<evidence type="ECO:0000256" key="6">
    <source>
        <dbReference type="RuleBase" id="RU004355"/>
    </source>
</evidence>
<dbReference type="NCBIfam" id="TIGR00237">
    <property type="entry name" value="xseA"/>
    <property type="match status" value="1"/>
</dbReference>
<dbReference type="PANTHER" id="PTHR30008:SF0">
    <property type="entry name" value="EXODEOXYRIBONUCLEASE 7 LARGE SUBUNIT"/>
    <property type="match status" value="1"/>
</dbReference>
<keyword evidence="3 5" id="KW-0378">Hydrolase</keyword>
<reference evidence="9 10" key="1">
    <citation type="submission" date="2014-07" db="EMBL/GenBank/DDBJ databases">
        <title>Expanding our view of genomic diversity in Candidatus Accumulibacter clades.</title>
        <authorList>
            <person name="Skennerton C.T."/>
            <person name="Barr J.J."/>
            <person name="Slater F.R."/>
            <person name="Bond P.L."/>
            <person name="Tyson G.W."/>
        </authorList>
    </citation>
    <scope>NUCLEOTIDE SEQUENCE [LARGE SCALE GENOMIC DNA]</scope>
    <source>
        <strain evidence="10">SK-01</strain>
    </source>
</reference>
<evidence type="ECO:0000256" key="3">
    <source>
        <dbReference type="ARBA" id="ARBA00022801"/>
    </source>
</evidence>
<comment type="caution">
    <text evidence="9">The sequence shown here is derived from an EMBL/GenBank/DDBJ whole genome shotgun (WGS) entry which is preliminary data.</text>
</comment>
<keyword evidence="4 5" id="KW-0269">Exonuclease</keyword>
<dbReference type="PANTHER" id="PTHR30008">
    <property type="entry name" value="EXODEOXYRIBONUCLEASE 7 LARGE SUBUNIT"/>
    <property type="match status" value="1"/>
</dbReference>
<dbReference type="GO" id="GO:0003676">
    <property type="term" value="F:nucleic acid binding"/>
    <property type="evidence" value="ECO:0007669"/>
    <property type="project" value="InterPro"/>
</dbReference>
<dbReference type="GO" id="GO:0008855">
    <property type="term" value="F:exodeoxyribonuclease VII activity"/>
    <property type="evidence" value="ECO:0007669"/>
    <property type="project" value="UniProtKB-UniRule"/>
</dbReference>